<dbReference type="PANTHER" id="PTHR10794:SF63">
    <property type="entry name" value="ALPHA_BETA HYDROLASE 1, ISOFORM A"/>
    <property type="match status" value="1"/>
</dbReference>
<dbReference type="EMBL" id="CH408159">
    <property type="protein sequence ID" value="EDK40048.2"/>
    <property type="molecule type" value="Genomic_DNA"/>
</dbReference>
<dbReference type="Proteomes" id="UP000001997">
    <property type="component" value="Unassembled WGS sequence"/>
</dbReference>
<dbReference type="AlphaFoldDB" id="A5DLJ5"/>
<dbReference type="Pfam" id="PF00561">
    <property type="entry name" value="Abhydrolase_1"/>
    <property type="match status" value="1"/>
</dbReference>
<protein>
    <recommendedName>
        <fullName evidence="3">AB hydrolase-1 domain-containing protein</fullName>
    </recommendedName>
</protein>
<feature type="compositionally biased region" description="Basic and acidic residues" evidence="2">
    <location>
        <begin position="145"/>
        <end position="162"/>
    </location>
</feature>
<dbReference type="InterPro" id="IPR000952">
    <property type="entry name" value="AB_hydrolase_4_CS"/>
</dbReference>
<proteinExistence type="inferred from homology"/>
<dbReference type="KEGG" id="pgu:PGUG_04146"/>
<dbReference type="PROSITE" id="PS01133">
    <property type="entry name" value="UPF0017"/>
    <property type="match status" value="1"/>
</dbReference>
<sequence length="486" mass="55331">MCAKFVGRSRCPFPAHIPTYLGTFCCKIHLMFKSYVSLSAPQAPLKLAGREGGLLTLPEIISSSVPELNEGASFWTNPLLPSGHLQTAYTALNKFENVDKVHYKRHVLQMKNLRYQVGEDFLNYDQWSGKSTFCIDYAVPESMSDPDHEKYRPESQTKELPPRTEYLNPETEFDLLSDDSKPLIICLHGLSGGSYESYIRAFVSRVTEYNFDALVLNARGCANHTITTPQLFNGLWTNDLRYLINEHISKKWPNKRIYLIGFSLGGAITANYLGQEFDQVYHNIKGAATVGTPWDFPDSSILLRESLLGHHIYSPAMCQNLLKLLNEHYEGHLKSDPAVEEFKKNPAAYSVNRLRDFDDAFTSRLFGFNGANDYYRLASPVQRLHKVRVPLIILSSKDDPITGYRTLPHDEVKQNPYTLLITTTVGGHLGWFTLTGKRWYADPMAKLMKQLDEHTWSKESVPQTDLPRDLSKVFKHDRLVQEVSTL</sequence>
<dbReference type="GO" id="GO:0051792">
    <property type="term" value="P:medium-chain fatty acid biosynthetic process"/>
    <property type="evidence" value="ECO:0007669"/>
    <property type="project" value="EnsemblFungi"/>
</dbReference>
<evidence type="ECO:0000256" key="1">
    <source>
        <dbReference type="ARBA" id="ARBA00010884"/>
    </source>
</evidence>
<evidence type="ECO:0000259" key="3">
    <source>
        <dbReference type="Pfam" id="PF00561"/>
    </source>
</evidence>
<name>A5DLJ5_PICGU</name>
<evidence type="ECO:0000313" key="4">
    <source>
        <dbReference type="EMBL" id="EDK40048.2"/>
    </source>
</evidence>
<dbReference type="SUPFAM" id="SSF53474">
    <property type="entry name" value="alpha/beta-Hydrolases"/>
    <property type="match status" value="1"/>
</dbReference>
<dbReference type="HOGENOM" id="CLU_032487_1_0_1"/>
<dbReference type="GO" id="GO:0008126">
    <property type="term" value="F:acetylesterase activity"/>
    <property type="evidence" value="ECO:0007669"/>
    <property type="project" value="TreeGrafter"/>
</dbReference>
<keyword evidence="5" id="KW-1185">Reference proteome</keyword>
<dbReference type="Gene3D" id="3.40.50.1820">
    <property type="entry name" value="alpha/beta hydrolase"/>
    <property type="match status" value="1"/>
</dbReference>
<reference evidence="4 5" key="1">
    <citation type="journal article" date="2009" name="Nature">
        <title>Evolution of pathogenicity and sexual reproduction in eight Candida genomes.</title>
        <authorList>
            <person name="Butler G."/>
            <person name="Rasmussen M.D."/>
            <person name="Lin M.F."/>
            <person name="Santos M.A."/>
            <person name="Sakthikumar S."/>
            <person name="Munro C.A."/>
            <person name="Rheinbay E."/>
            <person name="Grabherr M."/>
            <person name="Forche A."/>
            <person name="Reedy J.L."/>
            <person name="Agrafioti I."/>
            <person name="Arnaud M.B."/>
            <person name="Bates S."/>
            <person name="Brown A.J."/>
            <person name="Brunke S."/>
            <person name="Costanzo M.C."/>
            <person name="Fitzpatrick D.A."/>
            <person name="de Groot P.W."/>
            <person name="Harris D."/>
            <person name="Hoyer L.L."/>
            <person name="Hube B."/>
            <person name="Klis F.M."/>
            <person name="Kodira C."/>
            <person name="Lennard N."/>
            <person name="Logue M.E."/>
            <person name="Martin R."/>
            <person name="Neiman A.M."/>
            <person name="Nikolaou E."/>
            <person name="Quail M.A."/>
            <person name="Quinn J."/>
            <person name="Santos M.C."/>
            <person name="Schmitzberger F.F."/>
            <person name="Sherlock G."/>
            <person name="Shah P."/>
            <person name="Silverstein K.A."/>
            <person name="Skrzypek M.S."/>
            <person name="Soll D."/>
            <person name="Staggs R."/>
            <person name="Stansfield I."/>
            <person name="Stumpf M.P."/>
            <person name="Sudbery P.E."/>
            <person name="Srikantha T."/>
            <person name="Zeng Q."/>
            <person name="Berman J."/>
            <person name="Berriman M."/>
            <person name="Heitman J."/>
            <person name="Gow N.A."/>
            <person name="Lorenz M.C."/>
            <person name="Birren B.W."/>
            <person name="Kellis M."/>
            <person name="Cuomo C.A."/>
        </authorList>
    </citation>
    <scope>NUCLEOTIDE SEQUENCE [LARGE SCALE GENOMIC DNA]</scope>
    <source>
        <strain evidence="5">ATCC 6260 / CBS 566 / DSM 6381 / JCM 1539 / NBRC 10279 / NRRL Y-324</strain>
    </source>
</reference>
<dbReference type="VEuPathDB" id="FungiDB:PGUG_04146"/>
<gene>
    <name evidence="4" type="ORF">PGUG_04146</name>
</gene>
<dbReference type="InterPro" id="IPR029058">
    <property type="entry name" value="AB_hydrolase_fold"/>
</dbReference>
<dbReference type="RefSeq" id="XP_001483417.2">
    <property type="nucleotide sequence ID" value="XM_001483367.1"/>
</dbReference>
<dbReference type="GO" id="GO:0051793">
    <property type="term" value="P:medium-chain fatty acid catabolic process"/>
    <property type="evidence" value="ECO:0007669"/>
    <property type="project" value="TreeGrafter"/>
</dbReference>
<evidence type="ECO:0000256" key="2">
    <source>
        <dbReference type="SAM" id="MobiDB-lite"/>
    </source>
</evidence>
<dbReference type="InParanoid" id="A5DLJ5"/>
<accession>A5DLJ5</accession>
<comment type="similarity">
    <text evidence="1">Belongs to the AB hydrolase superfamily. AB hydrolase 4 family.</text>
</comment>
<dbReference type="FunCoup" id="A5DLJ5">
    <property type="interactions" value="258"/>
</dbReference>
<dbReference type="ESTHER" id="picgu-a5dlj5">
    <property type="family name" value="abh_upf0017"/>
</dbReference>
<dbReference type="GO" id="GO:0006641">
    <property type="term" value="P:triglyceride metabolic process"/>
    <property type="evidence" value="ECO:0007669"/>
    <property type="project" value="EnsemblFungi"/>
</dbReference>
<dbReference type="GO" id="GO:0004806">
    <property type="term" value="F:triacylglycerol lipase activity"/>
    <property type="evidence" value="ECO:0007669"/>
    <property type="project" value="EnsemblFungi"/>
</dbReference>
<dbReference type="OrthoDB" id="5954035at2759"/>
<organism evidence="4 5">
    <name type="scientific">Meyerozyma guilliermondii (strain ATCC 6260 / CBS 566 / DSM 6381 / JCM 1539 / NBRC 10279 / NRRL Y-324)</name>
    <name type="common">Yeast</name>
    <name type="synonym">Candida guilliermondii</name>
    <dbReference type="NCBI Taxonomy" id="294746"/>
    <lineage>
        <taxon>Eukaryota</taxon>
        <taxon>Fungi</taxon>
        <taxon>Dikarya</taxon>
        <taxon>Ascomycota</taxon>
        <taxon>Saccharomycotina</taxon>
        <taxon>Pichiomycetes</taxon>
        <taxon>Debaryomycetaceae</taxon>
        <taxon>Meyerozyma</taxon>
    </lineage>
</organism>
<feature type="region of interest" description="Disordered" evidence="2">
    <location>
        <begin position="143"/>
        <end position="162"/>
    </location>
</feature>
<dbReference type="STRING" id="294746.A5DLJ5"/>
<dbReference type="OMA" id="HCTGEDV"/>
<dbReference type="InterPro" id="IPR000073">
    <property type="entry name" value="AB_hydrolase_1"/>
</dbReference>
<dbReference type="GeneID" id="5125407"/>
<evidence type="ECO:0000313" key="5">
    <source>
        <dbReference type="Proteomes" id="UP000001997"/>
    </source>
</evidence>
<feature type="domain" description="AB hydrolase-1" evidence="3">
    <location>
        <begin position="182"/>
        <end position="407"/>
    </location>
</feature>
<dbReference type="PANTHER" id="PTHR10794">
    <property type="entry name" value="ABHYDROLASE DOMAIN-CONTAINING PROTEIN"/>
    <property type="match status" value="1"/>
</dbReference>
<dbReference type="InterPro" id="IPR050960">
    <property type="entry name" value="AB_hydrolase_4_sf"/>
</dbReference>
<dbReference type="eggNOG" id="KOG1838">
    <property type="taxonomic scope" value="Eukaryota"/>
</dbReference>
<dbReference type="GO" id="GO:0047372">
    <property type="term" value="F:monoacylglycerol lipase activity"/>
    <property type="evidence" value="ECO:0007669"/>
    <property type="project" value="EnsemblFungi"/>
</dbReference>